<proteinExistence type="predicted"/>
<name>A0ABW1ND49_9ACTN</name>
<keyword evidence="2" id="KW-1185">Reference proteome</keyword>
<dbReference type="Proteomes" id="UP001596137">
    <property type="component" value="Unassembled WGS sequence"/>
</dbReference>
<dbReference type="RefSeq" id="WP_380748142.1">
    <property type="nucleotide sequence ID" value="NZ_JBHSRF010000007.1"/>
</dbReference>
<evidence type="ECO:0000313" key="2">
    <source>
        <dbReference type="Proteomes" id="UP001596137"/>
    </source>
</evidence>
<sequence>MLTTRILGEDLPSITTSHPLFYSGNYRQSRDAHIAVGVRDVTPGDHFGYDWKCSVIAYPAWNPGRHGTSCRVCAEMDPSLDLVPQCPAGAECGHLQDGEYYNESWGQVFVKRFMVLTSADTLVGRRFDPNELTAAVQAGDAALTALPPSPLPWTAYGPSHEYGHWATEREARGWLAGHMGRLAKDRNLGDERQQVAAACAAQLADGAEEVAVGSKVYGIRHRVLVTAA</sequence>
<dbReference type="EMBL" id="JBHSRF010000007">
    <property type="protein sequence ID" value="MFC6080888.1"/>
    <property type="molecule type" value="Genomic_DNA"/>
</dbReference>
<accession>A0ABW1ND49</accession>
<evidence type="ECO:0000313" key="1">
    <source>
        <dbReference type="EMBL" id="MFC6080888.1"/>
    </source>
</evidence>
<comment type="caution">
    <text evidence="1">The sequence shown here is derived from an EMBL/GenBank/DDBJ whole genome shotgun (WGS) entry which is preliminary data.</text>
</comment>
<organism evidence="1 2">
    <name type="scientific">Sphaerisporangium aureirubrum</name>
    <dbReference type="NCBI Taxonomy" id="1544736"/>
    <lineage>
        <taxon>Bacteria</taxon>
        <taxon>Bacillati</taxon>
        <taxon>Actinomycetota</taxon>
        <taxon>Actinomycetes</taxon>
        <taxon>Streptosporangiales</taxon>
        <taxon>Streptosporangiaceae</taxon>
        <taxon>Sphaerisporangium</taxon>
    </lineage>
</organism>
<protein>
    <submittedName>
        <fullName evidence="1">Uncharacterized protein</fullName>
    </submittedName>
</protein>
<reference evidence="2" key="1">
    <citation type="journal article" date="2019" name="Int. J. Syst. Evol. Microbiol.">
        <title>The Global Catalogue of Microorganisms (GCM) 10K type strain sequencing project: providing services to taxonomists for standard genome sequencing and annotation.</title>
        <authorList>
            <consortium name="The Broad Institute Genomics Platform"/>
            <consortium name="The Broad Institute Genome Sequencing Center for Infectious Disease"/>
            <person name="Wu L."/>
            <person name="Ma J."/>
        </authorList>
    </citation>
    <scope>NUCLEOTIDE SEQUENCE [LARGE SCALE GENOMIC DNA]</scope>
    <source>
        <strain evidence="2">JCM 30346</strain>
    </source>
</reference>
<gene>
    <name evidence="1" type="ORF">ACFP1K_06925</name>
</gene>